<evidence type="ECO:0000256" key="3">
    <source>
        <dbReference type="ARBA" id="ARBA00022821"/>
    </source>
</evidence>
<dbReference type="InterPro" id="IPR027417">
    <property type="entry name" value="P-loop_NTPase"/>
</dbReference>
<keyword evidence="4" id="KW-0067">ATP-binding</keyword>
<evidence type="ECO:0000259" key="6">
    <source>
        <dbReference type="Pfam" id="PF00931"/>
    </source>
</evidence>
<dbReference type="Proteomes" id="UP001459277">
    <property type="component" value="Unassembled WGS sequence"/>
</dbReference>
<proteinExistence type="predicted"/>
<dbReference type="PANTHER" id="PTHR36766:SF63">
    <property type="entry name" value="NB-ARC DOMAIN-CONTAINING PROTEIN"/>
    <property type="match status" value="1"/>
</dbReference>
<name>A0AAW2D461_9ROSI</name>
<dbReference type="CDD" id="cd14798">
    <property type="entry name" value="RX-CC_like"/>
    <property type="match status" value="1"/>
</dbReference>
<dbReference type="PANTHER" id="PTHR36766">
    <property type="entry name" value="PLANT BROAD-SPECTRUM MILDEW RESISTANCE PROTEIN RPW8"/>
    <property type="match status" value="1"/>
</dbReference>
<gene>
    <name evidence="8" type="ORF">SO802_011676</name>
</gene>
<feature type="signal peptide" evidence="5">
    <location>
        <begin position="1"/>
        <end position="15"/>
    </location>
</feature>
<dbReference type="GO" id="GO:0043531">
    <property type="term" value="F:ADP binding"/>
    <property type="evidence" value="ECO:0007669"/>
    <property type="project" value="InterPro"/>
</dbReference>
<dbReference type="GO" id="GO:0006952">
    <property type="term" value="P:defense response"/>
    <property type="evidence" value="ECO:0007669"/>
    <property type="project" value="UniProtKB-KW"/>
</dbReference>
<dbReference type="Pfam" id="PF00931">
    <property type="entry name" value="NB-ARC"/>
    <property type="match status" value="1"/>
</dbReference>
<evidence type="ECO:0000313" key="8">
    <source>
        <dbReference type="EMBL" id="KAL0004115.1"/>
    </source>
</evidence>
<evidence type="ECO:0000256" key="4">
    <source>
        <dbReference type="ARBA" id="ARBA00022840"/>
    </source>
</evidence>
<keyword evidence="3" id="KW-0611">Plant defense</keyword>
<keyword evidence="1" id="KW-0677">Repeat</keyword>
<sequence>MESALVKFLIDVVLATEASLLWGVRDEIDNIRDELISMQFFLVDADKKGTCKEGETTWVANVRDMAYEVEDVIDQFMYHIISQRIGGRSAWFLHHTIYFPQNLWVRHQAATKLQKIHKAIKAIPELNQRYGVNHIEGTSSKDNHKWVVHHGESSLFLKEDELVGIEDKRQLVMDWLMDGEFHQTIISIVRMGGSGKTTLVANTYNNNDVKKYFDCCAWVTVSQAYELEDLLRTLIKEFHKSRKEAILVDLRLMNYRSLVETLVNYLEKKTYLLVLDDVWDTNLLDEIKVSLRDSCLGSRIIITTRKEDVACYHLGGKHHVHHIQLLQEEEAWELFCKKAFSSSPIGSCPPELKSFAQEIVGKCEGLPLAIAALGSLMYSKNMSEWNEIYNTLNWSLCNNPKLDAVKRILLLRFNDFPYQLKHCFLYCSLFPEDYGIQ</sequence>
<evidence type="ECO:0000256" key="2">
    <source>
        <dbReference type="ARBA" id="ARBA00022741"/>
    </source>
</evidence>
<protein>
    <submittedName>
        <fullName evidence="8">Uncharacterized protein</fullName>
    </submittedName>
</protein>
<dbReference type="FunFam" id="1.10.8.430:FF:000003">
    <property type="entry name" value="Probable disease resistance protein At5g66910"/>
    <property type="match status" value="1"/>
</dbReference>
<dbReference type="Gene3D" id="3.40.50.300">
    <property type="entry name" value="P-loop containing nucleotide triphosphate hydrolases"/>
    <property type="match status" value="1"/>
</dbReference>
<dbReference type="GO" id="GO:0005524">
    <property type="term" value="F:ATP binding"/>
    <property type="evidence" value="ECO:0007669"/>
    <property type="project" value="UniProtKB-KW"/>
</dbReference>
<dbReference type="PRINTS" id="PR00364">
    <property type="entry name" value="DISEASERSIST"/>
</dbReference>
<keyword evidence="2" id="KW-0547">Nucleotide-binding</keyword>
<evidence type="ECO:0000313" key="9">
    <source>
        <dbReference type="Proteomes" id="UP001459277"/>
    </source>
</evidence>
<evidence type="ECO:0000256" key="1">
    <source>
        <dbReference type="ARBA" id="ARBA00022737"/>
    </source>
</evidence>
<dbReference type="InterPro" id="IPR038005">
    <property type="entry name" value="RX-like_CC"/>
</dbReference>
<feature type="chain" id="PRO_5043991077" evidence="5">
    <location>
        <begin position="16"/>
        <end position="437"/>
    </location>
</feature>
<comment type="caution">
    <text evidence="8">The sequence shown here is derived from an EMBL/GenBank/DDBJ whole genome shotgun (WGS) entry which is preliminary data.</text>
</comment>
<evidence type="ECO:0000256" key="5">
    <source>
        <dbReference type="SAM" id="SignalP"/>
    </source>
</evidence>
<dbReference type="InterPro" id="IPR042197">
    <property type="entry name" value="Apaf_helical"/>
</dbReference>
<feature type="domain" description="NB-ARC" evidence="6">
    <location>
        <begin position="168"/>
        <end position="342"/>
    </location>
</feature>
<dbReference type="AlphaFoldDB" id="A0AAW2D461"/>
<accession>A0AAW2D461</accession>
<dbReference type="FunFam" id="3.40.50.300:FF:001091">
    <property type="entry name" value="Probable disease resistance protein At1g61300"/>
    <property type="match status" value="1"/>
</dbReference>
<reference evidence="8 9" key="1">
    <citation type="submission" date="2024-01" db="EMBL/GenBank/DDBJ databases">
        <title>A telomere-to-telomere, gap-free genome of sweet tea (Lithocarpus litseifolius).</title>
        <authorList>
            <person name="Zhou J."/>
        </authorList>
    </citation>
    <scope>NUCLEOTIDE SEQUENCE [LARGE SCALE GENOMIC DNA]</scope>
    <source>
        <strain evidence="8">Zhou-2022a</strain>
        <tissue evidence="8">Leaf</tissue>
    </source>
</reference>
<feature type="domain" description="Disease resistance N-terminal" evidence="7">
    <location>
        <begin position="13"/>
        <end position="88"/>
    </location>
</feature>
<evidence type="ECO:0000259" key="7">
    <source>
        <dbReference type="Pfam" id="PF18052"/>
    </source>
</evidence>
<keyword evidence="5" id="KW-0732">Signal</keyword>
<dbReference type="EMBL" id="JAZDWU010000004">
    <property type="protein sequence ID" value="KAL0004115.1"/>
    <property type="molecule type" value="Genomic_DNA"/>
</dbReference>
<dbReference type="InterPro" id="IPR041118">
    <property type="entry name" value="Rx_N"/>
</dbReference>
<dbReference type="Gene3D" id="1.10.8.430">
    <property type="entry name" value="Helical domain of apoptotic protease-activating factors"/>
    <property type="match status" value="1"/>
</dbReference>
<keyword evidence="9" id="KW-1185">Reference proteome</keyword>
<dbReference type="SUPFAM" id="SSF52540">
    <property type="entry name" value="P-loop containing nucleoside triphosphate hydrolases"/>
    <property type="match status" value="1"/>
</dbReference>
<organism evidence="8 9">
    <name type="scientific">Lithocarpus litseifolius</name>
    <dbReference type="NCBI Taxonomy" id="425828"/>
    <lineage>
        <taxon>Eukaryota</taxon>
        <taxon>Viridiplantae</taxon>
        <taxon>Streptophyta</taxon>
        <taxon>Embryophyta</taxon>
        <taxon>Tracheophyta</taxon>
        <taxon>Spermatophyta</taxon>
        <taxon>Magnoliopsida</taxon>
        <taxon>eudicotyledons</taxon>
        <taxon>Gunneridae</taxon>
        <taxon>Pentapetalae</taxon>
        <taxon>rosids</taxon>
        <taxon>fabids</taxon>
        <taxon>Fagales</taxon>
        <taxon>Fagaceae</taxon>
        <taxon>Lithocarpus</taxon>
    </lineage>
</organism>
<dbReference type="Pfam" id="PF18052">
    <property type="entry name" value="Rx_N"/>
    <property type="match status" value="1"/>
</dbReference>
<dbReference type="InterPro" id="IPR002182">
    <property type="entry name" value="NB-ARC"/>
</dbReference>
<dbReference type="Gene3D" id="1.20.5.4130">
    <property type="match status" value="1"/>
</dbReference>